<accession>A0A9D4IFP9</accession>
<comment type="caution">
    <text evidence="1">The sequence shown here is derived from an EMBL/GenBank/DDBJ whole genome shotgun (WGS) entry which is preliminary data.</text>
</comment>
<evidence type="ECO:0000313" key="1">
    <source>
        <dbReference type="EMBL" id="KAH3773706.1"/>
    </source>
</evidence>
<sequence>MMAEGPLVILRLPKIRQAVIASPEPMLWFSKKRMELEMLLLESVSRALQCMDANGGVDSSAAILPEICRLDKVITLEVTQRMLVEGCAVNDVTDINKRMYM</sequence>
<organism evidence="1 2">
    <name type="scientific">Dreissena polymorpha</name>
    <name type="common">Zebra mussel</name>
    <name type="synonym">Mytilus polymorpha</name>
    <dbReference type="NCBI Taxonomy" id="45954"/>
    <lineage>
        <taxon>Eukaryota</taxon>
        <taxon>Metazoa</taxon>
        <taxon>Spiralia</taxon>
        <taxon>Lophotrochozoa</taxon>
        <taxon>Mollusca</taxon>
        <taxon>Bivalvia</taxon>
        <taxon>Autobranchia</taxon>
        <taxon>Heteroconchia</taxon>
        <taxon>Euheterodonta</taxon>
        <taxon>Imparidentia</taxon>
        <taxon>Neoheterodontei</taxon>
        <taxon>Myida</taxon>
        <taxon>Dreissenoidea</taxon>
        <taxon>Dreissenidae</taxon>
        <taxon>Dreissena</taxon>
    </lineage>
</organism>
<keyword evidence="2" id="KW-1185">Reference proteome</keyword>
<reference evidence="1" key="2">
    <citation type="submission" date="2020-11" db="EMBL/GenBank/DDBJ databases">
        <authorList>
            <person name="McCartney M.A."/>
            <person name="Auch B."/>
            <person name="Kono T."/>
            <person name="Mallez S."/>
            <person name="Becker A."/>
            <person name="Gohl D.M."/>
            <person name="Silverstein K.A.T."/>
            <person name="Koren S."/>
            <person name="Bechman K.B."/>
            <person name="Herman A."/>
            <person name="Abrahante J.E."/>
            <person name="Garbe J."/>
        </authorList>
    </citation>
    <scope>NUCLEOTIDE SEQUENCE</scope>
    <source>
        <strain evidence="1">Duluth1</strain>
        <tissue evidence="1">Whole animal</tissue>
    </source>
</reference>
<protein>
    <submittedName>
        <fullName evidence="1">Uncharacterized protein</fullName>
    </submittedName>
</protein>
<dbReference type="Proteomes" id="UP000828390">
    <property type="component" value="Unassembled WGS sequence"/>
</dbReference>
<proteinExistence type="predicted"/>
<dbReference type="EMBL" id="JAIWYP010000009">
    <property type="protein sequence ID" value="KAH3773706.1"/>
    <property type="molecule type" value="Genomic_DNA"/>
</dbReference>
<evidence type="ECO:0000313" key="2">
    <source>
        <dbReference type="Proteomes" id="UP000828390"/>
    </source>
</evidence>
<dbReference type="AlphaFoldDB" id="A0A9D4IFP9"/>
<name>A0A9D4IFP9_DREPO</name>
<reference evidence="1" key="1">
    <citation type="journal article" date="2019" name="bioRxiv">
        <title>The Genome of the Zebra Mussel, Dreissena polymorpha: A Resource for Invasive Species Research.</title>
        <authorList>
            <person name="McCartney M.A."/>
            <person name="Auch B."/>
            <person name="Kono T."/>
            <person name="Mallez S."/>
            <person name="Zhang Y."/>
            <person name="Obille A."/>
            <person name="Becker A."/>
            <person name="Abrahante J.E."/>
            <person name="Garbe J."/>
            <person name="Badalamenti J.P."/>
            <person name="Herman A."/>
            <person name="Mangelson H."/>
            <person name="Liachko I."/>
            <person name="Sullivan S."/>
            <person name="Sone E.D."/>
            <person name="Koren S."/>
            <person name="Silverstein K.A.T."/>
            <person name="Beckman K.B."/>
            <person name="Gohl D.M."/>
        </authorList>
    </citation>
    <scope>NUCLEOTIDE SEQUENCE</scope>
    <source>
        <strain evidence="1">Duluth1</strain>
        <tissue evidence="1">Whole animal</tissue>
    </source>
</reference>
<gene>
    <name evidence="1" type="ORF">DPMN_175074</name>
</gene>